<dbReference type="Pfam" id="PF00355">
    <property type="entry name" value="Rieske"/>
    <property type="match status" value="1"/>
</dbReference>
<gene>
    <name evidence="6" type="ORF">D3872_01650</name>
</gene>
<dbReference type="Proteomes" id="UP000284006">
    <property type="component" value="Unassembled WGS sequence"/>
</dbReference>
<evidence type="ECO:0000256" key="2">
    <source>
        <dbReference type="ARBA" id="ARBA00022723"/>
    </source>
</evidence>
<keyword evidence="3" id="KW-0408">Iron</keyword>
<organism evidence="6 7">
    <name type="scientific">Massilia cavernae</name>
    <dbReference type="NCBI Taxonomy" id="2320864"/>
    <lineage>
        <taxon>Bacteria</taxon>
        <taxon>Pseudomonadati</taxon>
        <taxon>Pseudomonadota</taxon>
        <taxon>Betaproteobacteria</taxon>
        <taxon>Burkholderiales</taxon>
        <taxon>Oxalobacteraceae</taxon>
        <taxon>Telluria group</taxon>
        <taxon>Massilia</taxon>
    </lineage>
</organism>
<protein>
    <submittedName>
        <fullName evidence="6">(2Fe-2S)-binding protein</fullName>
    </submittedName>
</protein>
<evidence type="ECO:0000256" key="1">
    <source>
        <dbReference type="ARBA" id="ARBA00022714"/>
    </source>
</evidence>
<dbReference type="PANTHER" id="PTHR21496">
    <property type="entry name" value="FERREDOXIN-RELATED"/>
    <property type="match status" value="1"/>
</dbReference>
<keyword evidence="7" id="KW-1185">Reference proteome</keyword>
<evidence type="ECO:0000256" key="3">
    <source>
        <dbReference type="ARBA" id="ARBA00023004"/>
    </source>
</evidence>
<accession>A0A418Y7V1</accession>
<evidence type="ECO:0000313" key="6">
    <source>
        <dbReference type="EMBL" id="RJG27177.1"/>
    </source>
</evidence>
<dbReference type="RefSeq" id="WP_119809171.1">
    <property type="nucleotide sequence ID" value="NZ_QYUP01000014.1"/>
</dbReference>
<dbReference type="Gene3D" id="2.102.10.10">
    <property type="entry name" value="Rieske [2Fe-2S] iron-sulphur domain"/>
    <property type="match status" value="1"/>
</dbReference>
<dbReference type="AlphaFoldDB" id="A0A418Y7V1"/>
<dbReference type="SUPFAM" id="SSF50022">
    <property type="entry name" value="ISP domain"/>
    <property type="match status" value="1"/>
</dbReference>
<dbReference type="PANTHER" id="PTHR21496:SF23">
    <property type="entry name" value="3-PHENYLPROPIONATE_CINNAMIC ACID DIOXYGENASE FERREDOXIN SUBUNIT"/>
    <property type="match status" value="1"/>
</dbReference>
<dbReference type="PROSITE" id="PS51296">
    <property type="entry name" value="RIESKE"/>
    <property type="match status" value="1"/>
</dbReference>
<dbReference type="GO" id="GO:0051537">
    <property type="term" value="F:2 iron, 2 sulfur cluster binding"/>
    <property type="evidence" value="ECO:0007669"/>
    <property type="project" value="UniProtKB-KW"/>
</dbReference>
<sequence length="108" mass="11614">MTSRIEIEPARLPAEGSHAWLHLNGQCIALFQAAGRYYALDDRCPHQGASLAAGKLSGATVQCPAHGLRFDLNTGCMLSMPSVRVATFPIHIEAGKVYLSLPNQDLPT</sequence>
<reference evidence="6 7" key="1">
    <citation type="submission" date="2018-09" db="EMBL/GenBank/DDBJ databases">
        <authorList>
            <person name="Zhu H."/>
        </authorList>
    </citation>
    <scope>NUCLEOTIDE SEQUENCE [LARGE SCALE GENOMIC DNA]</scope>
    <source>
        <strain evidence="6 7">K1S02-61</strain>
    </source>
</reference>
<dbReference type="InterPro" id="IPR017941">
    <property type="entry name" value="Rieske_2Fe-2S"/>
</dbReference>
<evidence type="ECO:0000256" key="4">
    <source>
        <dbReference type="ARBA" id="ARBA00023014"/>
    </source>
</evidence>
<dbReference type="OrthoDB" id="9769355at2"/>
<feature type="domain" description="Rieske" evidence="5">
    <location>
        <begin position="4"/>
        <end position="99"/>
    </location>
</feature>
<keyword evidence="2" id="KW-0479">Metal-binding</keyword>
<dbReference type="InterPro" id="IPR036922">
    <property type="entry name" value="Rieske_2Fe-2S_sf"/>
</dbReference>
<dbReference type="EMBL" id="QYUP01000014">
    <property type="protein sequence ID" value="RJG27177.1"/>
    <property type="molecule type" value="Genomic_DNA"/>
</dbReference>
<evidence type="ECO:0000313" key="7">
    <source>
        <dbReference type="Proteomes" id="UP000284006"/>
    </source>
</evidence>
<comment type="caution">
    <text evidence="6">The sequence shown here is derived from an EMBL/GenBank/DDBJ whole genome shotgun (WGS) entry which is preliminary data.</text>
</comment>
<evidence type="ECO:0000259" key="5">
    <source>
        <dbReference type="PROSITE" id="PS51296"/>
    </source>
</evidence>
<keyword evidence="4" id="KW-0411">Iron-sulfur</keyword>
<dbReference type="GO" id="GO:0046872">
    <property type="term" value="F:metal ion binding"/>
    <property type="evidence" value="ECO:0007669"/>
    <property type="project" value="UniProtKB-KW"/>
</dbReference>
<keyword evidence="1" id="KW-0001">2Fe-2S</keyword>
<proteinExistence type="predicted"/>
<name>A0A418Y7V1_9BURK</name>